<dbReference type="AlphaFoldDB" id="A0AB73IB94"/>
<dbReference type="SUPFAM" id="SSF51735">
    <property type="entry name" value="NAD(P)-binding Rossmann-fold domains"/>
    <property type="match status" value="1"/>
</dbReference>
<dbReference type="EMBL" id="JAURTK010000003">
    <property type="protein sequence ID" value="MDP9647303.1"/>
    <property type="molecule type" value="Genomic_DNA"/>
</dbReference>
<dbReference type="InterPro" id="IPR051122">
    <property type="entry name" value="SDR_DHRS6-like"/>
</dbReference>
<evidence type="ECO:0000256" key="1">
    <source>
        <dbReference type="ARBA" id="ARBA00006484"/>
    </source>
</evidence>
<dbReference type="Proteomes" id="UP001229486">
    <property type="component" value="Unassembled WGS sequence"/>
</dbReference>
<dbReference type="RefSeq" id="WP_392393682.1">
    <property type="nucleotide sequence ID" value="NZ_JAURTK010000003.1"/>
</dbReference>
<reference evidence="4" key="1">
    <citation type="submission" date="2023-07" db="EMBL/GenBank/DDBJ databases">
        <title>Sorghum-associated microbial communities from plants grown in Nebraska, USA.</title>
        <authorList>
            <person name="Schachtman D."/>
        </authorList>
    </citation>
    <scope>NUCLEOTIDE SEQUENCE</scope>
    <source>
        <strain evidence="4">DS1061</strain>
    </source>
</reference>
<evidence type="ECO:0000313" key="5">
    <source>
        <dbReference type="Proteomes" id="UP001229486"/>
    </source>
</evidence>
<dbReference type="PRINTS" id="PR00081">
    <property type="entry name" value="GDHRDH"/>
</dbReference>
<dbReference type="PANTHER" id="PTHR43477">
    <property type="entry name" value="DIHYDROANTICAPSIN 7-DEHYDROGENASE"/>
    <property type="match status" value="1"/>
</dbReference>
<dbReference type="InterPro" id="IPR036291">
    <property type="entry name" value="NAD(P)-bd_dom_sf"/>
</dbReference>
<evidence type="ECO:0000313" key="4">
    <source>
        <dbReference type="EMBL" id="MDP9647303.1"/>
    </source>
</evidence>
<comment type="caution">
    <text evidence="4">The sequence shown here is derived from an EMBL/GenBank/DDBJ whole genome shotgun (WGS) entry which is preliminary data.</text>
</comment>
<dbReference type="GO" id="GO:0016491">
    <property type="term" value="F:oxidoreductase activity"/>
    <property type="evidence" value="ECO:0007669"/>
    <property type="project" value="UniProtKB-KW"/>
</dbReference>
<dbReference type="PRINTS" id="PR00080">
    <property type="entry name" value="SDRFAMILY"/>
</dbReference>
<dbReference type="CDD" id="cd05233">
    <property type="entry name" value="SDR_c"/>
    <property type="match status" value="1"/>
</dbReference>
<evidence type="ECO:0000256" key="2">
    <source>
        <dbReference type="ARBA" id="ARBA00023002"/>
    </source>
</evidence>
<accession>A0AB73IB94</accession>
<protein>
    <submittedName>
        <fullName evidence="4">NAD(P)-dependent dehydrogenase (Short-subunit alcohol dehydrogenase family)</fullName>
    </submittedName>
</protein>
<organism evidence="4 5">
    <name type="scientific">Paraburkholderia caledonica</name>
    <dbReference type="NCBI Taxonomy" id="134536"/>
    <lineage>
        <taxon>Bacteria</taxon>
        <taxon>Pseudomonadati</taxon>
        <taxon>Pseudomonadota</taxon>
        <taxon>Betaproteobacteria</taxon>
        <taxon>Burkholderiales</taxon>
        <taxon>Burkholderiaceae</taxon>
        <taxon>Paraburkholderia</taxon>
    </lineage>
</organism>
<dbReference type="Pfam" id="PF00106">
    <property type="entry name" value="adh_short"/>
    <property type="match status" value="1"/>
</dbReference>
<dbReference type="PANTHER" id="PTHR43477:SF1">
    <property type="entry name" value="DIHYDROANTICAPSIN 7-DEHYDROGENASE"/>
    <property type="match status" value="1"/>
</dbReference>
<keyword evidence="2" id="KW-0560">Oxidoreductase</keyword>
<name>A0AB73IB94_9BURK</name>
<dbReference type="InterPro" id="IPR002347">
    <property type="entry name" value="SDR_fam"/>
</dbReference>
<sequence length="412" mass="43578">MQSEKTVLITGSASGIGYASAMRFASDGWRCVLVDYQAGALQHLLEKMPPAKQPHLIRVVNLMERAEIATLAADMPYLDALINNAGMSDGTQLPLTAMTQEQFSPLVRLNLDAPRLMFQTLENRLKPHARVVNVASGAGLHAIPLRGAYSPTKAGVIALTKALALARPDLGVTALCPGFVRTEIVRRLIDSGRLDPVRAAGKTPLGRIAEPAELAEALFFLGSEGARPLSGSAVSVDGAASVYGGSAQCPPAAYDVLPMDTETYIEVVGVASGAGQNWMSLQTGNRDAGYTAVIDASVLDAPYGQCLNAAHEAAARFAHAYTRNASLTLLLPTQTMDWSTCGDEAAARMFVATQACEWGSSGLRINSLEVHAHTSVDEVRPIARYMASAAAQFLTGQSWVVASCEGHGRESI</sequence>
<proteinExistence type="inferred from homology"/>
<evidence type="ECO:0000256" key="3">
    <source>
        <dbReference type="RuleBase" id="RU000363"/>
    </source>
</evidence>
<gene>
    <name evidence="4" type="ORF">J2793_002749</name>
</gene>
<dbReference type="Gene3D" id="3.40.50.720">
    <property type="entry name" value="NAD(P)-binding Rossmann-like Domain"/>
    <property type="match status" value="1"/>
</dbReference>
<comment type="similarity">
    <text evidence="1 3">Belongs to the short-chain dehydrogenases/reductases (SDR) family.</text>
</comment>